<dbReference type="AlphaFoldDB" id="A0A6J8ETA4"/>
<protein>
    <recommendedName>
        <fullName evidence="3">MEGF10_11</fullName>
    </recommendedName>
</protein>
<dbReference type="Proteomes" id="UP000507470">
    <property type="component" value="Unassembled WGS sequence"/>
</dbReference>
<accession>A0A6J8ETA4</accession>
<dbReference type="EMBL" id="CACVKT020009705">
    <property type="protein sequence ID" value="CAC5423006.1"/>
    <property type="molecule type" value="Genomic_DNA"/>
</dbReference>
<gene>
    <name evidence="1" type="ORF">MCOR_55016</name>
</gene>
<evidence type="ECO:0000313" key="2">
    <source>
        <dbReference type="Proteomes" id="UP000507470"/>
    </source>
</evidence>
<evidence type="ECO:0008006" key="3">
    <source>
        <dbReference type="Google" id="ProtNLM"/>
    </source>
</evidence>
<organism evidence="1 2">
    <name type="scientific">Mytilus coruscus</name>
    <name type="common">Sea mussel</name>
    <dbReference type="NCBI Taxonomy" id="42192"/>
    <lineage>
        <taxon>Eukaryota</taxon>
        <taxon>Metazoa</taxon>
        <taxon>Spiralia</taxon>
        <taxon>Lophotrochozoa</taxon>
        <taxon>Mollusca</taxon>
        <taxon>Bivalvia</taxon>
        <taxon>Autobranchia</taxon>
        <taxon>Pteriomorphia</taxon>
        <taxon>Mytilida</taxon>
        <taxon>Mytiloidea</taxon>
        <taxon>Mytilidae</taxon>
        <taxon>Mytilinae</taxon>
        <taxon>Mytilus</taxon>
    </lineage>
</organism>
<sequence>MQTYVFMVLIEECDIGYTSSKGEPCEPCSGNRYGYRCADKCLLCTANQRHAHNETIQHPTENRIESIYEEIDDIILPDPDSNINVELSSNDSTSSDKNSISNSEDQYLNPYQIIVQNIEDRPYSFIGRSETEITNNSDTIARLERYNKESDERKKKNLRKVPLENKFHSLNYPEILFIKRTDTGNIDKYKNTRTFSKQSKSNPCSQDNTEYVEIVHIV</sequence>
<proteinExistence type="predicted"/>
<reference evidence="1 2" key="1">
    <citation type="submission" date="2020-06" db="EMBL/GenBank/DDBJ databases">
        <authorList>
            <person name="Li R."/>
            <person name="Bekaert M."/>
        </authorList>
    </citation>
    <scope>NUCLEOTIDE SEQUENCE [LARGE SCALE GENOMIC DNA]</scope>
    <source>
        <strain evidence="2">wild</strain>
    </source>
</reference>
<evidence type="ECO:0000313" key="1">
    <source>
        <dbReference type="EMBL" id="CAC5423006.1"/>
    </source>
</evidence>
<keyword evidence="2" id="KW-1185">Reference proteome</keyword>
<name>A0A6J8ETA4_MYTCO</name>